<dbReference type="AlphaFoldDB" id="A0A9X4XDL7"/>
<dbReference type="GO" id="GO:0005990">
    <property type="term" value="P:lactose catabolic process"/>
    <property type="evidence" value="ECO:0007669"/>
    <property type="project" value="TreeGrafter"/>
</dbReference>
<evidence type="ECO:0000256" key="5">
    <source>
        <dbReference type="ARBA" id="ARBA00022801"/>
    </source>
</evidence>
<comment type="caution">
    <text evidence="10">The sequence shown here is derived from an EMBL/GenBank/DDBJ whole genome shotgun (WGS) entry which is preliminary data.</text>
</comment>
<dbReference type="Gene3D" id="2.60.40.10">
    <property type="entry name" value="Immunoglobulins"/>
    <property type="match status" value="2"/>
</dbReference>
<evidence type="ECO:0000313" key="10">
    <source>
        <dbReference type="EMBL" id="MTK21341.1"/>
    </source>
</evidence>
<dbReference type="InterPro" id="IPR014718">
    <property type="entry name" value="GH-type_carb-bd"/>
</dbReference>
<dbReference type="PANTHER" id="PTHR46323">
    <property type="entry name" value="BETA-GALACTOSIDASE"/>
    <property type="match status" value="1"/>
</dbReference>
<dbReference type="InterPro" id="IPR006103">
    <property type="entry name" value="Glyco_hydro_2_cat"/>
</dbReference>
<comment type="catalytic activity">
    <reaction evidence="1 8">
        <text>Hydrolysis of terminal non-reducing beta-D-galactose residues in beta-D-galactosides.</text>
        <dbReference type="EC" id="3.2.1.23"/>
    </reaction>
</comment>
<feature type="domain" description="Beta galactosidase small chain/" evidence="9">
    <location>
        <begin position="734"/>
        <end position="1007"/>
    </location>
</feature>
<dbReference type="InterPro" id="IPR050347">
    <property type="entry name" value="Bact_Beta-galactosidase"/>
</dbReference>
<dbReference type="Pfam" id="PF16353">
    <property type="entry name" value="LacZ_4"/>
    <property type="match status" value="1"/>
</dbReference>
<comment type="similarity">
    <text evidence="2 8">Belongs to the glycosyl hydrolase 2 family.</text>
</comment>
<dbReference type="SMART" id="SM01038">
    <property type="entry name" value="Bgal_small_N"/>
    <property type="match status" value="1"/>
</dbReference>
<dbReference type="Gene3D" id="3.20.20.80">
    <property type="entry name" value="Glycosidases"/>
    <property type="match status" value="1"/>
</dbReference>
<dbReference type="EC" id="3.2.1.23" evidence="3 8"/>
<dbReference type="PROSITE" id="PS00719">
    <property type="entry name" value="GLYCOSYL_HYDROL_F2_1"/>
    <property type="match status" value="1"/>
</dbReference>
<dbReference type="InterPro" id="IPR006102">
    <property type="entry name" value="Ig-like_GH2"/>
</dbReference>
<evidence type="ECO:0000256" key="4">
    <source>
        <dbReference type="ARBA" id="ARBA00013303"/>
    </source>
</evidence>
<dbReference type="RefSeq" id="WP_006784365.1">
    <property type="nucleotide sequence ID" value="NZ_JAMQUV010000029.1"/>
</dbReference>
<dbReference type="Pfam" id="PF02929">
    <property type="entry name" value="Bgal_small_N"/>
    <property type="match status" value="1"/>
</dbReference>
<evidence type="ECO:0000256" key="3">
    <source>
        <dbReference type="ARBA" id="ARBA00012756"/>
    </source>
</evidence>
<dbReference type="PROSITE" id="PS00608">
    <property type="entry name" value="GLYCOSYL_HYDROL_F2_2"/>
    <property type="match status" value="1"/>
</dbReference>
<dbReference type="Gene3D" id="2.70.98.10">
    <property type="match status" value="1"/>
</dbReference>
<dbReference type="InterPro" id="IPR017853">
    <property type="entry name" value="GH"/>
</dbReference>
<dbReference type="InterPro" id="IPR023232">
    <property type="entry name" value="Glyco_hydro_2_AS"/>
</dbReference>
<sequence>MKTTQEIQSVLMNPEIFEINRLKAHSDHRYYKTLTEAISKVQMTWRRSLNGEWLFNYSENVMERPVGFEALNFNCQNFNRIHVPGHIQLQGYDKPHYVNAQYPWDGHEELVPPYIPTTFNPTASYVTYFEVPKEWEGQTVCISFQGVETAFNVWCNGEFVGYSEDSFTPSEFDLTNFINREGENKLAVQVYKWSTGSWLEDQDFWRLSGIFRDVYLFTKPTTHVEDLFVKTTLKNDYQDATVSVDFKVIGQQATIVSQLVDANGQVVASGACDVFDGCAKLELDITNAHLWSAEHPYLYQLQLEVKVKGEVVEGICQRVGIRQFEMINKVMHLNGKRIVFRGVNRHEFSATYGRSVTKEEMEWDVKFLKEHNFNAVRTSHYPNASYFYELCDEYGLYLIDETNLETHGTWKYGVSVEENEPAIPNGRPEFLEIILDRAKSMLERDKNHPSILIWSCGNESFGGENLYKMSQYFREADETRLVHYEGVFHDRRYHKTSDMESRMYTRVPEIREYLDNHPEKPFILCEYTHAMGNSNGGMDRYIELEDEYEMYQGGFIWDYIDQALWTKDRYGKPYLAFGGDFSDQPTDYNFCVNGIIYANREASPKMQAIKGAYQPFTVIVKEGGAQIQNKHLFTNLNEYTLKWEVESGEKLVASGEGYYNLEPLSTGFIDLGIDMTPRQEELVVTVSICLKEDKLFASCGHEIAFGQCIIEAVKEEAAQPVKEFTIVEGSTNVGIHGEGFEVLFGKILGRIVSIKYDGVEYIHQPNLSLMPSFWRAATDNDRGSRAHLQSAQWRTATLSSFHEKLEFNRRVDGLEVIITYNLNTIPSSHAIVTYFINSYGQIHVHMSYKGIEGLPNMFKFGMDLAIPCEFNTLTWRGFGPDETYADREFGAKYGTYTNKVADNVAGYVIPQACGNHTRVRYATITNATGAGLKITGGAPLSFSALPYTSHELEVAFHHYELPPVHKTVLSINAQEMGVGGDDSWGARPEARFELPGNENYEYSFVIEPTK</sequence>
<reference evidence="10 11" key="1">
    <citation type="journal article" date="2019" name="Nat. Med.">
        <title>A library of human gut bacterial isolates paired with longitudinal multiomics data enables mechanistic microbiome research.</title>
        <authorList>
            <person name="Poyet M."/>
            <person name="Groussin M."/>
            <person name="Gibbons S.M."/>
            <person name="Avila-Pacheco J."/>
            <person name="Jiang X."/>
            <person name="Kearney S.M."/>
            <person name="Perrotta A.R."/>
            <person name="Berdy B."/>
            <person name="Zhao S."/>
            <person name="Lieberman T.D."/>
            <person name="Swanson P.K."/>
            <person name="Smith M."/>
            <person name="Roesemann S."/>
            <person name="Alexander J.E."/>
            <person name="Rich S.A."/>
            <person name="Livny J."/>
            <person name="Vlamakis H."/>
            <person name="Clish C."/>
            <person name="Bullock K."/>
            <person name="Deik A."/>
            <person name="Scott J."/>
            <person name="Pierce K.A."/>
            <person name="Xavier R.J."/>
            <person name="Alm E.J."/>
        </authorList>
    </citation>
    <scope>NUCLEOTIDE SEQUENCE [LARGE SCALE GENOMIC DNA]</scope>
    <source>
        <strain evidence="10 11">BIOML-A198</strain>
    </source>
</reference>
<dbReference type="InterPro" id="IPR008979">
    <property type="entry name" value="Galactose-bd-like_sf"/>
</dbReference>
<dbReference type="Pfam" id="PF00703">
    <property type="entry name" value="Glyco_hydro_2"/>
    <property type="match status" value="1"/>
</dbReference>
<dbReference type="InterPro" id="IPR004199">
    <property type="entry name" value="B-gal_small/dom_5"/>
</dbReference>
<evidence type="ECO:0000256" key="1">
    <source>
        <dbReference type="ARBA" id="ARBA00001412"/>
    </source>
</evidence>
<dbReference type="InterPro" id="IPR032312">
    <property type="entry name" value="LacZ_4"/>
</dbReference>
<dbReference type="SUPFAM" id="SSF51445">
    <property type="entry name" value="(Trans)glycosidases"/>
    <property type="match status" value="1"/>
</dbReference>
<dbReference type="EMBL" id="WMQE01000015">
    <property type="protein sequence ID" value="MTK21341.1"/>
    <property type="molecule type" value="Genomic_DNA"/>
</dbReference>
<dbReference type="Pfam" id="PF02836">
    <property type="entry name" value="Glyco_hydro_2_C"/>
    <property type="match status" value="1"/>
</dbReference>
<evidence type="ECO:0000256" key="8">
    <source>
        <dbReference type="RuleBase" id="RU361154"/>
    </source>
</evidence>
<dbReference type="PANTHER" id="PTHR46323:SF2">
    <property type="entry name" value="BETA-GALACTOSIDASE"/>
    <property type="match status" value="1"/>
</dbReference>
<dbReference type="InterPro" id="IPR006101">
    <property type="entry name" value="Glyco_hydro_2"/>
</dbReference>
<evidence type="ECO:0000256" key="7">
    <source>
        <dbReference type="ARBA" id="ARBA00032230"/>
    </source>
</evidence>
<evidence type="ECO:0000259" key="9">
    <source>
        <dbReference type="SMART" id="SM01038"/>
    </source>
</evidence>
<dbReference type="GO" id="GO:0030246">
    <property type="term" value="F:carbohydrate binding"/>
    <property type="evidence" value="ECO:0007669"/>
    <property type="project" value="InterPro"/>
</dbReference>
<organism evidence="10 11">
    <name type="scientific">Turicibacter sanguinis</name>
    <dbReference type="NCBI Taxonomy" id="154288"/>
    <lineage>
        <taxon>Bacteria</taxon>
        <taxon>Bacillati</taxon>
        <taxon>Bacillota</taxon>
        <taxon>Erysipelotrichia</taxon>
        <taxon>Erysipelotrichales</taxon>
        <taxon>Turicibacteraceae</taxon>
        <taxon>Turicibacter</taxon>
    </lineage>
</organism>
<dbReference type="Proteomes" id="UP000487649">
    <property type="component" value="Unassembled WGS sequence"/>
</dbReference>
<proteinExistence type="inferred from homology"/>
<accession>A0A9X4XDL7</accession>
<dbReference type="SUPFAM" id="SSF49785">
    <property type="entry name" value="Galactose-binding domain-like"/>
    <property type="match status" value="1"/>
</dbReference>
<dbReference type="PRINTS" id="PR00132">
    <property type="entry name" value="GLHYDRLASE2"/>
</dbReference>
<dbReference type="InterPro" id="IPR006104">
    <property type="entry name" value="Glyco_hydro_2_N"/>
</dbReference>
<dbReference type="GO" id="GO:0009341">
    <property type="term" value="C:beta-galactosidase complex"/>
    <property type="evidence" value="ECO:0007669"/>
    <property type="project" value="InterPro"/>
</dbReference>
<dbReference type="Gene3D" id="2.60.120.260">
    <property type="entry name" value="Galactose-binding domain-like"/>
    <property type="match status" value="1"/>
</dbReference>
<evidence type="ECO:0000313" key="11">
    <source>
        <dbReference type="Proteomes" id="UP000487649"/>
    </source>
</evidence>
<name>A0A9X4XDL7_9FIRM</name>
<dbReference type="InterPro" id="IPR023230">
    <property type="entry name" value="Glyco_hydro_2_CS"/>
</dbReference>
<dbReference type="Pfam" id="PF02837">
    <property type="entry name" value="Glyco_hydro_2_N"/>
    <property type="match status" value="1"/>
</dbReference>
<dbReference type="InterPro" id="IPR013783">
    <property type="entry name" value="Ig-like_fold"/>
</dbReference>
<protein>
    <recommendedName>
        <fullName evidence="4 8">Beta-galactosidase</fullName>
        <ecNumber evidence="3 8">3.2.1.23</ecNumber>
    </recommendedName>
    <alternativeName>
        <fullName evidence="7 8">Lactase</fullName>
    </alternativeName>
</protein>
<dbReference type="GO" id="GO:0004565">
    <property type="term" value="F:beta-galactosidase activity"/>
    <property type="evidence" value="ECO:0007669"/>
    <property type="project" value="UniProtKB-EC"/>
</dbReference>
<dbReference type="SUPFAM" id="SSF74650">
    <property type="entry name" value="Galactose mutarotase-like"/>
    <property type="match status" value="1"/>
</dbReference>
<dbReference type="InterPro" id="IPR036156">
    <property type="entry name" value="Beta-gal/glucu_dom_sf"/>
</dbReference>
<dbReference type="InterPro" id="IPR011013">
    <property type="entry name" value="Gal_mutarotase_sf_dom"/>
</dbReference>
<keyword evidence="5 8" id="KW-0378">Hydrolase</keyword>
<evidence type="ECO:0000256" key="2">
    <source>
        <dbReference type="ARBA" id="ARBA00007401"/>
    </source>
</evidence>
<keyword evidence="6 8" id="KW-0326">Glycosidase</keyword>
<evidence type="ECO:0000256" key="6">
    <source>
        <dbReference type="ARBA" id="ARBA00023295"/>
    </source>
</evidence>
<gene>
    <name evidence="10" type="ORF">GMA92_07900</name>
</gene>
<dbReference type="SUPFAM" id="SSF49303">
    <property type="entry name" value="beta-Galactosidase/glucuronidase domain"/>
    <property type="match status" value="2"/>
</dbReference>